<dbReference type="SMART" id="SM01321">
    <property type="entry name" value="Y1_Tnp"/>
    <property type="match status" value="1"/>
</dbReference>
<dbReference type="InterPro" id="IPR002686">
    <property type="entry name" value="Transposase_17"/>
</dbReference>
<evidence type="ECO:0000313" key="3">
    <source>
        <dbReference type="EMBL" id="MFC3110639.1"/>
    </source>
</evidence>
<dbReference type="RefSeq" id="WP_390327329.1">
    <property type="nucleotide sequence ID" value="NZ_JBHRTP010000082.1"/>
</dbReference>
<dbReference type="Proteomes" id="UP001595530">
    <property type="component" value="Unassembled WGS sequence"/>
</dbReference>
<reference evidence="4" key="1">
    <citation type="journal article" date="2019" name="Int. J. Syst. Evol. Microbiol.">
        <title>The Global Catalogue of Microorganisms (GCM) 10K type strain sequencing project: providing services to taxonomists for standard genome sequencing and annotation.</title>
        <authorList>
            <consortium name="The Broad Institute Genomics Platform"/>
            <consortium name="The Broad Institute Genome Sequencing Center for Infectious Disease"/>
            <person name="Wu L."/>
            <person name="Ma J."/>
        </authorList>
    </citation>
    <scope>NUCLEOTIDE SEQUENCE [LARGE SCALE GENOMIC DNA]</scope>
    <source>
        <strain evidence="4">KCTC 42986</strain>
    </source>
</reference>
<organism evidence="3 4">
    <name type="scientific">Undibacterium arcticum</name>
    <dbReference type="NCBI Taxonomy" id="1762892"/>
    <lineage>
        <taxon>Bacteria</taxon>
        <taxon>Pseudomonadati</taxon>
        <taxon>Pseudomonadota</taxon>
        <taxon>Betaproteobacteria</taxon>
        <taxon>Burkholderiales</taxon>
        <taxon>Oxalobacteraceae</taxon>
        <taxon>Undibacterium</taxon>
    </lineage>
</organism>
<evidence type="ECO:0000256" key="1">
    <source>
        <dbReference type="SAM" id="MobiDB-lite"/>
    </source>
</evidence>
<dbReference type="Pfam" id="PF01797">
    <property type="entry name" value="Y1_Tnp"/>
    <property type="match status" value="1"/>
</dbReference>
<evidence type="ECO:0000259" key="2">
    <source>
        <dbReference type="SMART" id="SM01321"/>
    </source>
</evidence>
<dbReference type="PANTHER" id="PTHR34322">
    <property type="entry name" value="TRANSPOSASE, Y1_TNP DOMAIN-CONTAINING"/>
    <property type="match status" value="1"/>
</dbReference>
<accession>A0ABV7F8U7</accession>
<dbReference type="EMBL" id="JBHRTP010000082">
    <property type="protein sequence ID" value="MFC3110639.1"/>
    <property type="molecule type" value="Genomic_DNA"/>
</dbReference>
<evidence type="ECO:0000313" key="4">
    <source>
        <dbReference type="Proteomes" id="UP001595530"/>
    </source>
</evidence>
<comment type="caution">
    <text evidence="3">The sequence shown here is derived from an EMBL/GenBank/DDBJ whole genome shotgun (WGS) entry which is preliminary data.</text>
</comment>
<feature type="domain" description="Transposase IS200-like" evidence="2">
    <location>
        <begin position="9"/>
        <end position="124"/>
    </location>
</feature>
<protein>
    <submittedName>
        <fullName evidence="3">Transposase</fullName>
    </submittedName>
</protein>
<feature type="compositionally biased region" description="Basic residues" evidence="1">
    <location>
        <begin position="214"/>
        <end position="225"/>
    </location>
</feature>
<dbReference type="InterPro" id="IPR036515">
    <property type="entry name" value="Transposase_17_sf"/>
</dbReference>
<proteinExistence type="predicted"/>
<dbReference type="PANTHER" id="PTHR34322:SF2">
    <property type="entry name" value="TRANSPOSASE IS200-LIKE DOMAIN-CONTAINING PROTEIN"/>
    <property type="match status" value="1"/>
</dbReference>
<sequence>MARLSRLVVPLQAHHILQRGHDRQPIFRDPEDFQAFLGWLRDAAKLYAVALHAYVLLPDHLQLLATPLDADGLGRMMQWIGRHYVPYYNRKYQRAGTLWQGRFKASVIEAERYLMPCCRYLELGPVRAGIVATASDYPWSSYAHHAGVRSDPLITDHAMYWALGNTPFQREQVYRQFLEEMPGAAELDKLDRSLLKGWALGSEQFKRALEQRTSRRVGPAKRGRPAKTAVRAVPE</sequence>
<dbReference type="Gene3D" id="3.30.70.1290">
    <property type="entry name" value="Transposase IS200-like"/>
    <property type="match status" value="1"/>
</dbReference>
<keyword evidence="4" id="KW-1185">Reference proteome</keyword>
<gene>
    <name evidence="3" type="ORF">ACFOFO_22215</name>
</gene>
<feature type="region of interest" description="Disordered" evidence="1">
    <location>
        <begin position="210"/>
        <end position="235"/>
    </location>
</feature>
<dbReference type="SUPFAM" id="SSF143422">
    <property type="entry name" value="Transposase IS200-like"/>
    <property type="match status" value="1"/>
</dbReference>
<name>A0ABV7F8U7_9BURK</name>